<dbReference type="SUPFAM" id="SSF46565">
    <property type="entry name" value="Chaperone J-domain"/>
    <property type="match status" value="1"/>
</dbReference>
<dbReference type="InterPro" id="IPR055225">
    <property type="entry name" value="DNAJC11-like_beta-barrel"/>
</dbReference>
<keyword evidence="4" id="KW-1185">Reference proteome</keyword>
<dbReference type="CDD" id="cd06257">
    <property type="entry name" value="DnaJ"/>
    <property type="match status" value="1"/>
</dbReference>
<gene>
    <name evidence="3" type="ORF">BTMF_LOCUS6575</name>
</gene>
<dbReference type="Pfam" id="PF11875">
    <property type="entry name" value="DnaJ-like_C11_C"/>
    <property type="match status" value="1"/>
</dbReference>
<evidence type="ECO:0000259" key="2">
    <source>
        <dbReference type="PROSITE" id="PS50076"/>
    </source>
</evidence>
<evidence type="ECO:0000313" key="4">
    <source>
        <dbReference type="Proteomes" id="UP000280834"/>
    </source>
</evidence>
<dbReference type="Proteomes" id="UP000280834">
    <property type="component" value="Unassembled WGS sequence"/>
</dbReference>
<evidence type="ECO:0000313" key="5">
    <source>
        <dbReference type="WBParaSite" id="BTMF_0000852401-mRNA-1"/>
    </source>
</evidence>
<dbReference type="InterPro" id="IPR001623">
    <property type="entry name" value="DnaJ_domain"/>
</dbReference>
<reference evidence="5" key="1">
    <citation type="submission" date="2017-02" db="UniProtKB">
        <authorList>
            <consortium name="WormBaseParasite"/>
        </authorList>
    </citation>
    <scope>IDENTIFICATION</scope>
</reference>
<dbReference type="InterPro" id="IPR036869">
    <property type="entry name" value="J_dom_sf"/>
</dbReference>
<dbReference type="SMART" id="SM00271">
    <property type="entry name" value="DnaJ"/>
    <property type="match status" value="1"/>
</dbReference>
<dbReference type="STRING" id="42155.A0A0R3QLF9"/>
<dbReference type="Pfam" id="PF00226">
    <property type="entry name" value="DnaJ"/>
    <property type="match status" value="1"/>
</dbReference>
<evidence type="ECO:0000256" key="1">
    <source>
        <dbReference type="ARBA" id="ARBA00023186"/>
    </source>
</evidence>
<sequence length="583" mass="66586">MDDVWNKAWNVSNDEFEDFAMSDASSLNSVYGDEEEANNQDDEDLDFYAILNVPRDATLDEINKSYRQKCLIFHPDRHLHPDHKKDAENFFFKLRKAHESNNASNDQFNYSIFIALSDPKLRAIYDTVGLQGLELHGWELISKSDNAENIRREYEFLKRLRETEIMLQRVHPSGLFVCKTSLTGVFAANPELRSPPQVTGLSLSQNIECPMTAKDKVGLSGRVKMNNGKGDGSFMLHWKRMISSSCLVEFNTTFTPDSILLGFKYAKSIYLKNAIVIQPSVQYFPLYSAVSPVCTFILSRNLHPCWQGSVIYHCGLQPSLTTSLVHTEFNMPKFLINLTISPVNSNIRMVYTKRSVEQDSFTETSCIFSLMGIMPAVAFEKRLSRYSRIGCNLSFAFPSCLLQAKFRLKTGASVYDYQFLLCDSEEDLVRSTLYGVIMPITTFYLLKGIFGHVYERFMSFFEDHSEERQVDAVKREEASSVIDLMRRTAERITKEEEQKHGLVIVEAKYGQMIGEGHNALSYPLLGDRIVDVTVPLQAMSHLPGFYDPCPTESKMLRVIYKYRDRIHSVSVPDEVALHIPMTC</sequence>
<dbReference type="PROSITE" id="PS50076">
    <property type="entry name" value="DNAJ_2"/>
    <property type="match status" value="1"/>
</dbReference>
<dbReference type="GO" id="GO:0042407">
    <property type="term" value="P:cristae formation"/>
    <property type="evidence" value="ECO:0007669"/>
    <property type="project" value="TreeGrafter"/>
</dbReference>
<accession>A0A0R3QLF9</accession>
<dbReference type="InterPro" id="IPR052243">
    <property type="entry name" value="Mito_inner_membrane_organizer"/>
</dbReference>
<dbReference type="PANTHER" id="PTHR44157:SF1">
    <property type="entry name" value="DNAJ HOMOLOG SUBFAMILY C MEMBER 11"/>
    <property type="match status" value="1"/>
</dbReference>
<reference evidence="3 4" key="2">
    <citation type="submission" date="2018-11" db="EMBL/GenBank/DDBJ databases">
        <authorList>
            <consortium name="Pathogen Informatics"/>
        </authorList>
    </citation>
    <scope>NUCLEOTIDE SEQUENCE [LARGE SCALE GENOMIC DNA]</scope>
</reference>
<keyword evidence="1" id="KW-0143">Chaperone</keyword>
<protein>
    <submittedName>
        <fullName evidence="5">J domain-containing protein</fullName>
    </submittedName>
</protein>
<organism evidence="5">
    <name type="scientific">Brugia timori</name>
    <dbReference type="NCBI Taxonomy" id="42155"/>
    <lineage>
        <taxon>Eukaryota</taxon>
        <taxon>Metazoa</taxon>
        <taxon>Ecdysozoa</taxon>
        <taxon>Nematoda</taxon>
        <taxon>Chromadorea</taxon>
        <taxon>Rhabditida</taxon>
        <taxon>Spirurina</taxon>
        <taxon>Spiruromorpha</taxon>
        <taxon>Filarioidea</taxon>
        <taxon>Onchocercidae</taxon>
        <taxon>Brugia</taxon>
    </lineage>
</organism>
<dbReference type="WBParaSite" id="BTMF_0000852401-mRNA-1">
    <property type="protein sequence ID" value="BTMF_0000852401-mRNA-1"/>
    <property type="gene ID" value="BTMF_0000852401"/>
</dbReference>
<dbReference type="PANTHER" id="PTHR44157">
    <property type="entry name" value="DNAJ HOMOLOG SUBFAMILY C MEMBER 11"/>
    <property type="match status" value="1"/>
</dbReference>
<dbReference type="PRINTS" id="PR00625">
    <property type="entry name" value="JDOMAIN"/>
</dbReference>
<dbReference type="GO" id="GO:0005739">
    <property type="term" value="C:mitochondrion"/>
    <property type="evidence" value="ECO:0007669"/>
    <property type="project" value="GOC"/>
</dbReference>
<dbReference type="EMBL" id="UZAG01015641">
    <property type="protein sequence ID" value="VDO22160.1"/>
    <property type="molecule type" value="Genomic_DNA"/>
</dbReference>
<dbReference type="Gene3D" id="1.10.287.110">
    <property type="entry name" value="DnaJ domain"/>
    <property type="match status" value="1"/>
</dbReference>
<feature type="domain" description="J" evidence="2">
    <location>
        <begin position="46"/>
        <end position="129"/>
    </location>
</feature>
<evidence type="ECO:0000313" key="3">
    <source>
        <dbReference type="EMBL" id="VDO22160.1"/>
    </source>
</evidence>
<name>A0A0R3QLF9_9BILA</name>
<dbReference type="AlphaFoldDB" id="A0A0R3QLF9"/>
<dbReference type="Pfam" id="PF22774">
    <property type="entry name" value="DNAJC11_beta-barrel"/>
    <property type="match status" value="1"/>
</dbReference>
<proteinExistence type="predicted"/>
<dbReference type="InterPro" id="IPR024586">
    <property type="entry name" value="DnaJ-like_C11_C"/>
</dbReference>